<dbReference type="Pfam" id="PF03007">
    <property type="entry name" value="WS_DGAT_cat"/>
    <property type="match status" value="1"/>
</dbReference>
<evidence type="ECO:0000256" key="5">
    <source>
        <dbReference type="ARBA" id="ARBA00024360"/>
    </source>
</evidence>
<evidence type="ECO:0000259" key="8">
    <source>
        <dbReference type="Pfam" id="PF03007"/>
    </source>
</evidence>
<dbReference type="GeneID" id="116286978"/>
<evidence type="ECO:0000259" key="9">
    <source>
        <dbReference type="Pfam" id="PF06974"/>
    </source>
</evidence>
<dbReference type="UniPathway" id="UPA00282"/>
<protein>
    <submittedName>
        <fullName evidence="11">Uncharacterized protein LOC116286978 isoform X2</fullName>
    </submittedName>
</protein>
<dbReference type="AlphaFoldDB" id="A0A6P8GYZ3"/>
<dbReference type="Proteomes" id="UP000515163">
    <property type="component" value="Unplaced"/>
</dbReference>
<dbReference type="GO" id="GO:0019432">
    <property type="term" value="P:triglyceride biosynthetic process"/>
    <property type="evidence" value="ECO:0007669"/>
    <property type="project" value="UniProtKB-UniPathway"/>
</dbReference>
<feature type="domain" description="O-acyltransferase WSD1 C-terminal" evidence="9">
    <location>
        <begin position="254"/>
        <end position="395"/>
    </location>
</feature>
<evidence type="ECO:0000256" key="6">
    <source>
        <dbReference type="ARBA" id="ARBA00047604"/>
    </source>
</evidence>
<keyword evidence="4" id="KW-0012">Acyltransferase</keyword>
<dbReference type="GO" id="GO:0047196">
    <property type="term" value="F:long-chain-alcohol O-fatty-acyltransferase activity"/>
    <property type="evidence" value="ECO:0007669"/>
    <property type="project" value="UniProtKB-EC"/>
</dbReference>
<dbReference type="PANTHER" id="PTHR31650:SF1">
    <property type="entry name" value="WAX ESTER SYNTHASE_DIACYLGLYCEROL ACYLTRANSFERASE 4-RELATED"/>
    <property type="match status" value="1"/>
</dbReference>
<dbReference type="PANTHER" id="PTHR31650">
    <property type="entry name" value="O-ACYLTRANSFERASE (WSD1-LIKE) FAMILY PROTEIN"/>
    <property type="match status" value="1"/>
</dbReference>
<dbReference type="OrthoDB" id="619536at2759"/>
<name>A0A6P8GYZ3_ACTTE</name>
<dbReference type="GO" id="GO:0004144">
    <property type="term" value="F:diacylglycerol O-acyltransferase activity"/>
    <property type="evidence" value="ECO:0007669"/>
    <property type="project" value="UniProtKB-EC"/>
</dbReference>
<dbReference type="InterPro" id="IPR045034">
    <property type="entry name" value="O-acyltransferase_WSD1-like"/>
</dbReference>
<reference evidence="11" key="1">
    <citation type="submission" date="2025-08" db="UniProtKB">
        <authorList>
            <consortium name="RefSeq"/>
        </authorList>
    </citation>
    <scope>IDENTIFICATION</scope>
    <source>
        <tissue evidence="11">Tentacle</tissue>
    </source>
</reference>
<dbReference type="RefSeq" id="XP_031549439.1">
    <property type="nucleotide sequence ID" value="XM_031693579.1"/>
</dbReference>
<dbReference type="InterPro" id="IPR009721">
    <property type="entry name" value="O-acyltransferase_WSD1_C"/>
</dbReference>
<comment type="pathway">
    <text evidence="1">Glycerolipid metabolism; triacylglycerol biosynthesis.</text>
</comment>
<accession>A0A6P8GYZ3</accession>
<evidence type="ECO:0000256" key="2">
    <source>
        <dbReference type="ARBA" id="ARBA00005189"/>
    </source>
</evidence>
<keyword evidence="3" id="KW-0808">Transferase</keyword>
<comment type="catalytic activity">
    <reaction evidence="6">
        <text>a long chain fatty alcohol + a fatty acyl-CoA = a long-chain alcohol wax ester + CoA</text>
        <dbReference type="Rhea" id="RHEA:38443"/>
        <dbReference type="ChEBI" id="CHEBI:17135"/>
        <dbReference type="ChEBI" id="CHEBI:57287"/>
        <dbReference type="ChEBI" id="CHEBI:77636"/>
        <dbReference type="ChEBI" id="CHEBI:235323"/>
        <dbReference type="EC" id="2.3.1.75"/>
    </reaction>
</comment>
<evidence type="ECO:0000313" key="10">
    <source>
        <dbReference type="Proteomes" id="UP000515163"/>
    </source>
</evidence>
<feature type="domain" description="O-acyltransferase WSD1-like N-terminal" evidence="8">
    <location>
        <begin position="43"/>
        <end position="145"/>
    </location>
</feature>
<comment type="similarity">
    <text evidence="5">In the N-terminal section; belongs to the long-chain O-acyltransferase family.</text>
</comment>
<comment type="pathway">
    <text evidence="2">Lipid metabolism.</text>
</comment>
<dbReference type="InterPro" id="IPR004255">
    <property type="entry name" value="O-acyltransferase_WSD1_N"/>
</dbReference>
<proteinExistence type="inferred from homology"/>
<keyword evidence="10" id="KW-1185">Reference proteome</keyword>
<organism evidence="10 11">
    <name type="scientific">Actinia tenebrosa</name>
    <name type="common">Australian red waratah sea anemone</name>
    <dbReference type="NCBI Taxonomy" id="6105"/>
    <lineage>
        <taxon>Eukaryota</taxon>
        <taxon>Metazoa</taxon>
        <taxon>Cnidaria</taxon>
        <taxon>Anthozoa</taxon>
        <taxon>Hexacorallia</taxon>
        <taxon>Actiniaria</taxon>
        <taxon>Actiniidae</taxon>
        <taxon>Actinia</taxon>
    </lineage>
</organism>
<evidence type="ECO:0000256" key="1">
    <source>
        <dbReference type="ARBA" id="ARBA00004771"/>
    </source>
</evidence>
<evidence type="ECO:0000313" key="11">
    <source>
        <dbReference type="RefSeq" id="XP_031549439.1"/>
    </source>
</evidence>
<comment type="catalytic activity">
    <reaction evidence="7">
        <text>an acyl-CoA + a 1,2-diacyl-sn-glycerol = a triacyl-sn-glycerol + CoA</text>
        <dbReference type="Rhea" id="RHEA:10868"/>
        <dbReference type="ChEBI" id="CHEBI:17815"/>
        <dbReference type="ChEBI" id="CHEBI:57287"/>
        <dbReference type="ChEBI" id="CHEBI:58342"/>
        <dbReference type="ChEBI" id="CHEBI:64615"/>
        <dbReference type="EC" id="2.3.1.20"/>
    </reaction>
</comment>
<gene>
    <name evidence="11" type="primary">LOC116286978</name>
</gene>
<evidence type="ECO:0000256" key="3">
    <source>
        <dbReference type="ARBA" id="ARBA00022679"/>
    </source>
</evidence>
<dbReference type="GO" id="GO:0005886">
    <property type="term" value="C:plasma membrane"/>
    <property type="evidence" value="ECO:0007669"/>
    <property type="project" value="TreeGrafter"/>
</dbReference>
<sequence>MILEGQPDVEKLKKLVCERLVFKVDDNGERVCSRLTQAVKECCGQFVWQEEENFDINDHFAVWEGDLPKNKDELEDVIAELGPLPFRRNLSPWKFHIIPTKYEKPSYCFLLRIHHSIGDGVGLTRVFVKYMYDSPPVGREPRKFSTKQRMYMWCKAMLMGPSLVVKKFFTSADVSAVHGQELSGLKTASWSQDVSLALVKEVKNATGTTVNDVMVSCIAGALHDYLETRGSTVEDMCASVPVDIRATEQSLKAGNKFALVFMKLPIKVNGCLERLYEAKKRMDVIKTSAEPLITSTTVTMLMALPQWFSCPLIDFFSCKMSCVLSNIPGPLELLSIGGQQVYEGLFFPPMRANIGIGLSIFSYGGKIRIGVLSDKNIISNPREITAGFNKHFNHLVSTLQIDDQKKHE</sequence>
<dbReference type="Pfam" id="PF06974">
    <property type="entry name" value="WS_DGAT_C"/>
    <property type="match status" value="1"/>
</dbReference>
<evidence type="ECO:0000256" key="7">
    <source>
        <dbReference type="ARBA" id="ARBA00048109"/>
    </source>
</evidence>
<evidence type="ECO:0000256" key="4">
    <source>
        <dbReference type="ARBA" id="ARBA00023315"/>
    </source>
</evidence>